<proteinExistence type="predicted"/>
<feature type="non-terminal residue" evidence="2">
    <location>
        <position position="1"/>
    </location>
</feature>
<name>A0A7J9MUU4_GOSSC</name>
<gene>
    <name evidence="2" type="ORF">Goshw_021593</name>
</gene>
<evidence type="ECO:0000313" key="3">
    <source>
        <dbReference type="Proteomes" id="UP000593576"/>
    </source>
</evidence>
<evidence type="ECO:0000313" key="2">
    <source>
        <dbReference type="EMBL" id="MBA0874760.1"/>
    </source>
</evidence>
<dbReference type="InterPro" id="IPR012337">
    <property type="entry name" value="RNaseH-like_sf"/>
</dbReference>
<feature type="domain" description="RNase H type-1" evidence="1">
    <location>
        <begin position="44"/>
        <end position="130"/>
    </location>
</feature>
<dbReference type="GO" id="GO:0003676">
    <property type="term" value="F:nucleic acid binding"/>
    <property type="evidence" value="ECO:0007669"/>
    <property type="project" value="InterPro"/>
</dbReference>
<keyword evidence="3" id="KW-1185">Reference proteome</keyword>
<dbReference type="Pfam" id="PF13456">
    <property type="entry name" value="RVT_3"/>
    <property type="match status" value="1"/>
</dbReference>
<dbReference type="OrthoDB" id="982026at2759"/>
<comment type="caution">
    <text evidence="2">The sequence shown here is derived from an EMBL/GenBank/DDBJ whole genome shotgun (WGS) entry which is preliminary data.</text>
</comment>
<dbReference type="AlphaFoldDB" id="A0A7J9MUU4"/>
<dbReference type="EMBL" id="JABFAF010000013">
    <property type="protein sequence ID" value="MBA0874760.1"/>
    <property type="molecule type" value="Genomic_DNA"/>
</dbReference>
<evidence type="ECO:0000259" key="1">
    <source>
        <dbReference type="Pfam" id="PF13456"/>
    </source>
</evidence>
<dbReference type="SUPFAM" id="SSF53098">
    <property type="entry name" value="Ribonuclease H-like"/>
    <property type="match status" value="1"/>
</dbReference>
<accession>A0A7J9MUU4</accession>
<protein>
    <recommendedName>
        <fullName evidence="1">RNase H type-1 domain-containing protein</fullName>
    </recommendedName>
</protein>
<dbReference type="GO" id="GO:0004523">
    <property type="term" value="F:RNA-DNA hybrid ribonuclease activity"/>
    <property type="evidence" value="ECO:0007669"/>
    <property type="project" value="InterPro"/>
</dbReference>
<dbReference type="InterPro" id="IPR002156">
    <property type="entry name" value="RNaseH_domain"/>
</dbReference>
<organism evidence="2 3">
    <name type="scientific">Gossypium schwendimanii</name>
    <name type="common">Cotton</name>
    <dbReference type="NCBI Taxonomy" id="34291"/>
    <lineage>
        <taxon>Eukaryota</taxon>
        <taxon>Viridiplantae</taxon>
        <taxon>Streptophyta</taxon>
        <taxon>Embryophyta</taxon>
        <taxon>Tracheophyta</taxon>
        <taxon>Spermatophyta</taxon>
        <taxon>Magnoliopsida</taxon>
        <taxon>eudicotyledons</taxon>
        <taxon>Gunneridae</taxon>
        <taxon>Pentapetalae</taxon>
        <taxon>rosids</taxon>
        <taxon>malvids</taxon>
        <taxon>Malvales</taxon>
        <taxon>Malvaceae</taxon>
        <taxon>Malvoideae</taxon>
        <taxon>Gossypium</taxon>
    </lineage>
</organism>
<sequence length="134" mass="14844">IVKASLSWAHQFDLYNNGSKVNLLKVGDQTHSEGTRVHLCTNGAMTRNSGNAYAGGILDGLLILLNKGYKGATIQIDNLEVVRALTVMGSKDSSITLIIRIQRVINSEGQWEIRYIPRECNLSVDRLAKFSLVW</sequence>
<dbReference type="Proteomes" id="UP000593576">
    <property type="component" value="Unassembled WGS sequence"/>
</dbReference>
<reference evidence="2 3" key="1">
    <citation type="journal article" date="2019" name="Genome Biol. Evol.">
        <title>Insights into the evolution of the New World diploid cottons (Gossypium, subgenus Houzingenia) based on genome sequencing.</title>
        <authorList>
            <person name="Grover C.E."/>
            <person name="Arick M.A. 2nd"/>
            <person name="Thrash A."/>
            <person name="Conover J.L."/>
            <person name="Sanders W.S."/>
            <person name="Peterson D.G."/>
            <person name="Frelichowski J.E."/>
            <person name="Scheffler J.A."/>
            <person name="Scheffler B.E."/>
            <person name="Wendel J.F."/>
        </authorList>
    </citation>
    <scope>NUCLEOTIDE SEQUENCE [LARGE SCALE GENOMIC DNA]</scope>
    <source>
        <strain evidence="2">1</strain>
        <tissue evidence="2">Leaf</tissue>
    </source>
</reference>